<evidence type="ECO:0000256" key="5">
    <source>
        <dbReference type="ARBA" id="ARBA00022989"/>
    </source>
</evidence>
<dbReference type="PANTHER" id="PTHR23501">
    <property type="entry name" value="MAJOR FACILITATOR SUPERFAMILY"/>
    <property type="match status" value="1"/>
</dbReference>
<evidence type="ECO:0000256" key="7">
    <source>
        <dbReference type="SAM" id="Phobius"/>
    </source>
</evidence>
<protein>
    <submittedName>
        <fullName evidence="9">MFS general substrate transporter</fullName>
    </submittedName>
</protein>
<keyword evidence="6 7" id="KW-0472">Membrane</keyword>
<feature type="transmembrane region" description="Helical" evidence="7">
    <location>
        <begin position="58"/>
        <end position="77"/>
    </location>
</feature>
<reference evidence="9 10" key="1">
    <citation type="submission" date="2023-01" db="EMBL/GenBank/DDBJ databases">
        <title>Analysis of 21 Apiospora genomes using comparative genomics revels a genus with tremendous synthesis potential of carbohydrate active enzymes and secondary metabolites.</title>
        <authorList>
            <person name="Sorensen T."/>
        </authorList>
    </citation>
    <scope>NUCLEOTIDE SEQUENCE [LARGE SCALE GENOMIC DNA]</scope>
    <source>
        <strain evidence="9 10">CBS 83171</strain>
    </source>
</reference>
<comment type="subcellular location">
    <subcellularLocation>
        <location evidence="1">Membrane</location>
        <topology evidence="1">Multi-pass membrane protein</topology>
    </subcellularLocation>
</comment>
<dbReference type="Gene3D" id="1.20.1250.20">
    <property type="entry name" value="MFS general substrate transporter like domains"/>
    <property type="match status" value="1"/>
</dbReference>
<sequence>MRTDPQLIPCSYCISWSKLYSLFDVQWLYFANVTLFEIGSAISGAAPTMNALIVGRTIAGVGGCGMYVGGLTFLSVVTTPKERPIYISLVTPV</sequence>
<evidence type="ECO:0000256" key="4">
    <source>
        <dbReference type="ARBA" id="ARBA00022692"/>
    </source>
</evidence>
<proteinExistence type="inferred from homology"/>
<organism evidence="9 10">
    <name type="scientific">Apiospora saccharicola</name>
    <dbReference type="NCBI Taxonomy" id="335842"/>
    <lineage>
        <taxon>Eukaryota</taxon>
        <taxon>Fungi</taxon>
        <taxon>Dikarya</taxon>
        <taxon>Ascomycota</taxon>
        <taxon>Pezizomycotina</taxon>
        <taxon>Sordariomycetes</taxon>
        <taxon>Xylariomycetidae</taxon>
        <taxon>Amphisphaeriales</taxon>
        <taxon>Apiosporaceae</taxon>
        <taxon>Apiospora</taxon>
    </lineage>
</organism>
<evidence type="ECO:0000256" key="3">
    <source>
        <dbReference type="ARBA" id="ARBA00022448"/>
    </source>
</evidence>
<dbReference type="InterPro" id="IPR036259">
    <property type="entry name" value="MFS_trans_sf"/>
</dbReference>
<evidence type="ECO:0000259" key="8">
    <source>
        <dbReference type="PROSITE" id="PS50850"/>
    </source>
</evidence>
<keyword evidence="10" id="KW-1185">Reference proteome</keyword>
<dbReference type="EMBL" id="JAQQWM010000001">
    <property type="protein sequence ID" value="KAK8084063.1"/>
    <property type="molecule type" value="Genomic_DNA"/>
</dbReference>
<dbReference type="InterPro" id="IPR020846">
    <property type="entry name" value="MFS_dom"/>
</dbReference>
<comment type="caution">
    <text evidence="9">The sequence shown here is derived from an EMBL/GenBank/DDBJ whole genome shotgun (WGS) entry which is preliminary data.</text>
</comment>
<evidence type="ECO:0000313" key="10">
    <source>
        <dbReference type="Proteomes" id="UP001446871"/>
    </source>
</evidence>
<evidence type="ECO:0000313" key="9">
    <source>
        <dbReference type="EMBL" id="KAK8084063.1"/>
    </source>
</evidence>
<dbReference type="Proteomes" id="UP001446871">
    <property type="component" value="Unassembled WGS sequence"/>
</dbReference>
<evidence type="ECO:0000256" key="1">
    <source>
        <dbReference type="ARBA" id="ARBA00004141"/>
    </source>
</evidence>
<accession>A0ABR1WPX6</accession>
<keyword evidence="3" id="KW-0813">Transport</keyword>
<dbReference type="PANTHER" id="PTHR23501:SF12">
    <property type="entry name" value="MAJOR FACILITATOR SUPERFAMILY (MFS) PROFILE DOMAIN-CONTAINING PROTEIN-RELATED"/>
    <property type="match status" value="1"/>
</dbReference>
<evidence type="ECO:0000256" key="6">
    <source>
        <dbReference type="ARBA" id="ARBA00023136"/>
    </source>
</evidence>
<dbReference type="PROSITE" id="PS50850">
    <property type="entry name" value="MFS"/>
    <property type="match status" value="1"/>
</dbReference>
<feature type="transmembrane region" description="Helical" evidence="7">
    <location>
        <begin position="27"/>
        <end position="46"/>
    </location>
</feature>
<evidence type="ECO:0000256" key="2">
    <source>
        <dbReference type="ARBA" id="ARBA00007520"/>
    </source>
</evidence>
<dbReference type="SUPFAM" id="SSF103473">
    <property type="entry name" value="MFS general substrate transporter"/>
    <property type="match status" value="1"/>
</dbReference>
<comment type="similarity">
    <text evidence="2">Belongs to the major facilitator superfamily. TCR/Tet family.</text>
</comment>
<name>A0ABR1WPX6_9PEZI</name>
<gene>
    <name evidence="9" type="ORF">PG996_002844</name>
</gene>
<keyword evidence="5 7" id="KW-1133">Transmembrane helix</keyword>
<keyword evidence="4 7" id="KW-0812">Transmembrane</keyword>
<feature type="domain" description="Major facilitator superfamily (MFS) profile" evidence="8">
    <location>
        <begin position="1"/>
        <end position="93"/>
    </location>
</feature>